<dbReference type="PROSITE" id="PS00623">
    <property type="entry name" value="GMC_OXRED_1"/>
    <property type="match status" value="1"/>
</dbReference>
<dbReference type="InterPro" id="IPR000172">
    <property type="entry name" value="GMC_OxRdtase_N"/>
</dbReference>
<dbReference type="PANTHER" id="PTHR11552">
    <property type="entry name" value="GLUCOSE-METHANOL-CHOLINE GMC OXIDOREDUCTASE"/>
    <property type="match status" value="1"/>
</dbReference>
<evidence type="ECO:0000259" key="5">
    <source>
        <dbReference type="PROSITE" id="PS00623"/>
    </source>
</evidence>
<keyword evidence="8" id="KW-1185">Reference proteome</keyword>
<accession>A0AAD6XY20</accession>
<dbReference type="Pfam" id="PF05199">
    <property type="entry name" value="GMC_oxred_C"/>
    <property type="match status" value="1"/>
</dbReference>
<keyword evidence="3 4" id="KW-0274">FAD</keyword>
<dbReference type="PIRSF" id="PIRSF000137">
    <property type="entry name" value="Alcohol_oxidase"/>
    <property type="match status" value="1"/>
</dbReference>
<dbReference type="AlphaFoldDB" id="A0AAD6XY20"/>
<feature type="binding site" evidence="3">
    <location>
        <begin position="19"/>
        <end position="20"/>
    </location>
    <ligand>
        <name>FAD</name>
        <dbReference type="ChEBI" id="CHEBI:57692"/>
    </ligand>
</feature>
<evidence type="ECO:0000256" key="4">
    <source>
        <dbReference type="RuleBase" id="RU003968"/>
    </source>
</evidence>
<evidence type="ECO:0000313" key="8">
    <source>
        <dbReference type="Proteomes" id="UP001222325"/>
    </source>
</evidence>
<dbReference type="SUPFAM" id="SSF54373">
    <property type="entry name" value="FAD-linked reductases, C-terminal domain"/>
    <property type="match status" value="1"/>
</dbReference>
<dbReference type="GO" id="GO:0050660">
    <property type="term" value="F:flavin adenine dinucleotide binding"/>
    <property type="evidence" value="ECO:0007669"/>
    <property type="project" value="InterPro"/>
</dbReference>
<dbReference type="SUPFAM" id="SSF51905">
    <property type="entry name" value="FAD/NAD(P)-binding domain"/>
    <property type="match status" value="1"/>
</dbReference>
<evidence type="ECO:0000256" key="3">
    <source>
        <dbReference type="PIRSR" id="PIRSR000137-2"/>
    </source>
</evidence>
<protein>
    <submittedName>
        <fullName evidence="7">GMC oxidoreductase-domain-containing protein</fullName>
    </submittedName>
</protein>
<dbReference type="Pfam" id="PF00732">
    <property type="entry name" value="GMC_oxred_N"/>
    <property type="match status" value="1"/>
</dbReference>
<dbReference type="GO" id="GO:0016614">
    <property type="term" value="F:oxidoreductase activity, acting on CH-OH group of donors"/>
    <property type="evidence" value="ECO:0007669"/>
    <property type="project" value="InterPro"/>
</dbReference>
<name>A0AAD6XY20_9AGAR</name>
<feature type="domain" description="Glucose-methanol-choline oxidoreductase N-terminal" evidence="5">
    <location>
        <begin position="90"/>
        <end position="113"/>
    </location>
</feature>
<dbReference type="PROSITE" id="PS00624">
    <property type="entry name" value="GMC_OXRED_2"/>
    <property type="match status" value="1"/>
</dbReference>
<evidence type="ECO:0000256" key="1">
    <source>
        <dbReference type="ARBA" id="ARBA00001974"/>
    </source>
</evidence>
<gene>
    <name evidence="7" type="ORF">B0H15DRAFT_825492</name>
</gene>
<reference evidence="7" key="1">
    <citation type="submission" date="2023-03" db="EMBL/GenBank/DDBJ databases">
        <title>Massive genome expansion in bonnet fungi (Mycena s.s.) driven by repeated elements and novel gene families across ecological guilds.</title>
        <authorList>
            <consortium name="Lawrence Berkeley National Laboratory"/>
            <person name="Harder C.B."/>
            <person name="Miyauchi S."/>
            <person name="Viragh M."/>
            <person name="Kuo A."/>
            <person name="Thoen E."/>
            <person name="Andreopoulos B."/>
            <person name="Lu D."/>
            <person name="Skrede I."/>
            <person name="Drula E."/>
            <person name="Henrissat B."/>
            <person name="Morin E."/>
            <person name="Kohler A."/>
            <person name="Barry K."/>
            <person name="LaButti K."/>
            <person name="Morin E."/>
            <person name="Salamov A."/>
            <person name="Lipzen A."/>
            <person name="Mereny Z."/>
            <person name="Hegedus B."/>
            <person name="Baldrian P."/>
            <person name="Stursova M."/>
            <person name="Weitz H."/>
            <person name="Taylor A."/>
            <person name="Grigoriev I.V."/>
            <person name="Nagy L.G."/>
            <person name="Martin F."/>
            <person name="Kauserud H."/>
        </authorList>
    </citation>
    <scope>NUCLEOTIDE SEQUENCE</scope>
    <source>
        <strain evidence="7">CBHHK173m</strain>
    </source>
</reference>
<comment type="caution">
    <text evidence="7">The sequence shown here is derived from an EMBL/GenBank/DDBJ whole genome shotgun (WGS) entry which is preliminary data.</text>
</comment>
<sequence length="602" mass="65050">MSQSPQSAPYDIIFAGGGTTACVVAGRLAAADPNLKILIIEAGKHTKDVSTHTQPGRYFANLVSGGDTFTFHVAKPSAALNNRPCIIPSGKCVGGGSSVNFMMYTRASPSDYDDWEKLQNPGWGSKDLIPLANKAETCEPGIKNHGTSGPIKISSKLETNLGKQFLAVGAARDKGRGRTDDTNDFSPSSVNVYSPWSRYISPESGRRSDAAHHYVYSQAHNKNLEILAYCRVKRVIIENERAVGVEYISHDPDSANKDAVVSVYASKLVVICGGAFGSPAILERSGVGASKLLGARDIRKVVDLPGVGENYNDHNLLVLPYHTKSDEMTLDDLFHGKAEAIKPYEDRWLREGKGMMAHNGIDAGIKIRPNAKDLEILGPAFSKRWQSFFANQPDKPVMWVGPIAAYTGGGKAGAEGRLFTMAYYTEYPSSTGRTHITSADPYAPLEIEPGFLDQPDDLAVLRWMYKWSREAARRMESYRGEHAPEHPLFAANSPAACGRAEGPVPISAPDIVYSAEDDEVIDNYHRATVATTWHSLGTCAMKPRKQGGVVDARLNVYGVQNLKVADLSIAPGNVGANTYNTALVIGEKAAVLIAEDLGIKAV</sequence>
<feature type="binding site" evidence="3">
    <location>
        <position position="232"/>
    </location>
    <ligand>
        <name>FAD</name>
        <dbReference type="ChEBI" id="CHEBI:57692"/>
    </ligand>
</feature>
<organism evidence="7 8">
    <name type="scientific">Mycena belliarum</name>
    <dbReference type="NCBI Taxonomy" id="1033014"/>
    <lineage>
        <taxon>Eukaryota</taxon>
        <taxon>Fungi</taxon>
        <taxon>Dikarya</taxon>
        <taxon>Basidiomycota</taxon>
        <taxon>Agaricomycotina</taxon>
        <taxon>Agaricomycetes</taxon>
        <taxon>Agaricomycetidae</taxon>
        <taxon>Agaricales</taxon>
        <taxon>Marasmiineae</taxon>
        <taxon>Mycenaceae</taxon>
        <taxon>Mycena</taxon>
    </lineage>
</organism>
<evidence type="ECO:0000259" key="6">
    <source>
        <dbReference type="PROSITE" id="PS00624"/>
    </source>
</evidence>
<feature type="domain" description="Glucose-methanol-choline oxidoreductase N-terminal" evidence="6">
    <location>
        <begin position="274"/>
        <end position="288"/>
    </location>
</feature>
<dbReference type="Gene3D" id="3.50.50.60">
    <property type="entry name" value="FAD/NAD(P)-binding domain"/>
    <property type="match status" value="1"/>
</dbReference>
<dbReference type="PANTHER" id="PTHR11552:SF78">
    <property type="entry name" value="GLUCOSE-METHANOL-CHOLINE OXIDOREDUCTASE N-TERMINAL DOMAIN-CONTAINING PROTEIN"/>
    <property type="match status" value="1"/>
</dbReference>
<dbReference type="Proteomes" id="UP001222325">
    <property type="component" value="Unassembled WGS sequence"/>
</dbReference>
<comment type="similarity">
    <text evidence="2 4">Belongs to the GMC oxidoreductase family.</text>
</comment>
<keyword evidence="4" id="KW-0285">Flavoprotein</keyword>
<dbReference type="EMBL" id="JARJCN010000011">
    <property type="protein sequence ID" value="KAJ7096508.1"/>
    <property type="molecule type" value="Genomic_DNA"/>
</dbReference>
<dbReference type="InterPro" id="IPR007867">
    <property type="entry name" value="GMC_OxRtase_C"/>
</dbReference>
<evidence type="ECO:0000256" key="2">
    <source>
        <dbReference type="ARBA" id="ARBA00010790"/>
    </source>
</evidence>
<comment type="cofactor">
    <cofactor evidence="1 3">
        <name>FAD</name>
        <dbReference type="ChEBI" id="CHEBI:57692"/>
    </cofactor>
</comment>
<dbReference type="InterPro" id="IPR012132">
    <property type="entry name" value="GMC_OxRdtase"/>
</dbReference>
<dbReference type="Gene3D" id="3.30.560.10">
    <property type="entry name" value="Glucose Oxidase, domain 3"/>
    <property type="match status" value="1"/>
</dbReference>
<feature type="binding site" evidence="3">
    <location>
        <begin position="533"/>
        <end position="534"/>
    </location>
    <ligand>
        <name>FAD</name>
        <dbReference type="ChEBI" id="CHEBI:57692"/>
    </ligand>
</feature>
<dbReference type="InterPro" id="IPR036188">
    <property type="entry name" value="FAD/NAD-bd_sf"/>
</dbReference>
<evidence type="ECO:0000313" key="7">
    <source>
        <dbReference type="EMBL" id="KAJ7096508.1"/>
    </source>
</evidence>
<proteinExistence type="inferred from homology"/>